<evidence type="ECO:0000256" key="8">
    <source>
        <dbReference type="RuleBase" id="RU003800"/>
    </source>
</evidence>
<dbReference type="InterPro" id="IPR024953">
    <property type="entry name" value="PP_kinase_middle"/>
</dbReference>
<dbReference type="RefSeq" id="WP_090602124.1">
    <property type="nucleotide sequence ID" value="NZ_FNZR01000001.1"/>
</dbReference>
<comment type="PTM">
    <text evidence="7 8">An intermediate of this reaction is the autophosphorylated ppk in which a phosphate is covalently linked to a histidine residue through a N-P bond.</text>
</comment>
<keyword evidence="7" id="KW-0479">Metal-binding</keyword>
<organism evidence="10 11">
    <name type="scientific">Parapedobacter koreensis</name>
    <dbReference type="NCBI Taxonomy" id="332977"/>
    <lineage>
        <taxon>Bacteria</taxon>
        <taxon>Pseudomonadati</taxon>
        <taxon>Bacteroidota</taxon>
        <taxon>Sphingobacteriia</taxon>
        <taxon>Sphingobacteriales</taxon>
        <taxon>Sphingobacteriaceae</taxon>
        <taxon>Parapedobacter</taxon>
    </lineage>
</organism>
<evidence type="ECO:0000256" key="6">
    <source>
        <dbReference type="ARBA" id="ARBA00022842"/>
    </source>
</evidence>
<keyword evidence="2 7" id="KW-0808">Transferase</keyword>
<evidence type="ECO:0000259" key="9">
    <source>
        <dbReference type="PROSITE" id="PS50035"/>
    </source>
</evidence>
<dbReference type="SUPFAM" id="SSF140356">
    <property type="entry name" value="PPK N-terminal domain-like"/>
    <property type="match status" value="1"/>
</dbReference>
<dbReference type="InterPro" id="IPR025200">
    <property type="entry name" value="PPK_C_dom2"/>
</dbReference>
<feature type="binding site" evidence="7">
    <location>
        <position position="43"/>
    </location>
    <ligand>
        <name>ATP</name>
        <dbReference type="ChEBI" id="CHEBI:30616"/>
    </ligand>
</feature>
<evidence type="ECO:0000256" key="5">
    <source>
        <dbReference type="ARBA" id="ARBA00022840"/>
    </source>
</evidence>
<evidence type="ECO:0000256" key="4">
    <source>
        <dbReference type="ARBA" id="ARBA00022777"/>
    </source>
</evidence>
<dbReference type="PIRSF" id="PIRSF015589">
    <property type="entry name" value="PP_kinase"/>
    <property type="match status" value="1"/>
</dbReference>
<feature type="binding site" evidence="7">
    <location>
        <position position="362"/>
    </location>
    <ligand>
        <name>Mg(2+)</name>
        <dbReference type="ChEBI" id="CHEBI:18420"/>
    </ligand>
</feature>
<gene>
    <name evidence="7" type="primary">ppk</name>
    <name evidence="10" type="ORF">SAMN05421740_101240</name>
</gene>
<dbReference type="NCBIfam" id="NF003917">
    <property type="entry name" value="PRK05443.1-1"/>
    <property type="match status" value="1"/>
</dbReference>
<keyword evidence="3 7" id="KW-0547">Nucleotide-binding</keyword>
<comment type="similarity">
    <text evidence="7 8">Belongs to the polyphosphate kinase 1 (PPK1) family.</text>
</comment>
<dbReference type="Pfam" id="PF13090">
    <property type="entry name" value="PP_kinase_C"/>
    <property type="match status" value="1"/>
</dbReference>
<dbReference type="AlphaFoldDB" id="A0A1H7FE70"/>
<dbReference type="Gene3D" id="3.30.1840.10">
    <property type="entry name" value="Polyphosphate kinase middle domain"/>
    <property type="match status" value="1"/>
</dbReference>
<dbReference type="InterPro" id="IPR025198">
    <property type="entry name" value="PPK_N_dom"/>
</dbReference>
<dbReference type="GO" id="GO:0009358">
    <property type="term" value="C:polyphosphate kinase complex"/>
    <property type="evidence" value="ECO:0007669"/>
    <property type="project" value="InterPro"/>
</dbReference>
<feature type="binding site" evidence="7">
    <location>
        <position position="585"/>
    </location>
    <ligand>
        <name>ATP</name>
        <dbReference type="ChEBI" id="CHEBI:30616"/>
    </ligand>
</feature>
<dbReference type="STRING" id="332977.SAMN05421740_101240"/>
<sequence>MIPKYIHRDLSWLRFNGRVLDEAARGYVPLLERLKFMGIFSSNLDEFYRVRIPVLTALKKLGKQQQDDDFLLDNANVLKAAKHIIRQQQEGFGQLLQQQVLPKLAAEGIKLWYNEPIPTMLVPEAKHYFFSAIATFLEIDRLGQHADFFPLNNRLYFVVFMKGESDMRIVSIPSHRMPRFYTRQKNGVKHVLFIDDIIRQEIPPLFGAERVEGIFSFKITRDADIPIDDGFGDDMADRIERQIRKRDFGLATRLLYQPGIPKAGLARLMEAFSLHKENRTKGGPYHNLKDLMDFPVKQLDLMYPPQSPAVVVPTGNRSLYDEIRHRDVLVSTPYESFDAVVRFFNEAAIDAMVLEIKTTIYRVAADSRILHALMTAAKNGKSVTVFVELKARFDEENNIKWAKRLQEAGINIIYSIPGLKVHAKVALVKKNAEVPYFLGLLATGNLNENTAKVYADHFLMTANQALLAELGLLFDFLQLRRKPREEDLVQLKLNHLLISQFNLKAHFMHLIDAEIANIAQGLPASITIKLNNLEEEELIDKLYEASQAGVPITLIIRGICRLRPGVPGLSERITVKRIVGRYLEHARIFIFGNGGQEFIYMGSADWMNRSVRHRIEVCFPIYDDEVCQMVRRIVELQCADGISAVLVDENGLNRPVANSNRLQAQLAVEDFFCEKLLETR</sequence>
<feature type="binding site" evidence="7">
    <location>
        <position position="454"/>
    </location>
    <ligand>
        <name>ATP</name>
        <dbReference type="ChEBI" id="CHEBI:30616"/>
    </ligand>
</feature>
<dbReference type="EC" id="2.7.4.1" evidence="7 8"/>
<dbReference type="InterPro" id="IPR003414">
    <property type="entry name" value="PP_kinase"/>
</dbReference>
<feature type="domain" description="PLD phosphodiesterase" evidence="9">
    <location>
        <begin position="580"/>
        <end position="610"/>
    </location>
</feature>
<feature type="active site" description="Phosphohistidine intermediate" evidence="7">
    <location>
        <position position="422"/>
    </location>
</feature>
<dbReference type="SUPFAM" id="SSF56024">
    <property type="entry name" value="Phospholipase D/nuclease"/>
    <property type="match status" value="2"/>
</dbReference>
<dbReference type="InterPro" id="IPR036830">
    <property type="entry name" value="PP_kinase_middle_dom_sf"/>
</dbReference>
<keyword evidence="1 7" id="KW-0597">Phosphoprotein</keyword>
<reference evidence="11" key="1">
    <citation type="submission" date="2016-10" db="EMBL/GenBank/DDBJ databases">
        <authorList>
            <person name="Varghese N."/>
            <person name="Submissions S."/>
        </authorList>
    </citation>
    <scope>NUCLEOTIDE SEQUENCE [LARGE SCALE GENOMIC DNA]</scope>
    <source>
        <strain evidence="11">Jip14</strain>
    </source>
</reference>
<dbReference type="Gene3D" id="1.20.58.310">
    <property type="entry name" value="Polyphosphate kinase N-terminal domain"/>
    <property type="match status" value="1"/>
</dbReference>
<dbReference type="PROSITE" id="PS50035">
    <property type="entry name" value="PLD"/>
    <property type="match status" value="1"/>
</dbReference>
<dbReference type="PANTHER" id="PTHR30218:SF0">
    <property type="entry name" value="POLYPHOSPHATE KINASE"/>
    <property type="match status" value="1"/>
</dbReference>
<feature type="binding site" evidence="7">
    <location>
        <position position="392"/>
    </location>
    <ligand>
        <name>Mg(2+)</name>
        <dbReference type="ChEBI" id="CHEBI:18420"/>
    </ligand>
</feature>
<dbReference type="Pfam" id="PF17941">
    <property type="entry name" value="PP_kinase_C_1"/>
    <property type="match status" value="1"/>
</dbReference>
<evidence type="ECO:0000256" key="1">
    <source>
        <dbReference type="ARBA" id="ARBA00022553"/>
    </source>
</evidence>
<evidence type="ECO:0000313" key="11">
    <source>
        <dbReference type="Proteomes" id="UP000198916"/>
    </source>
</evidence>
<keyword evidence="6 7" id="KW-0460">Magnesium</keyword>
<feature type="binding site" evidence="7">
    <location>
        <position position="557"/>
    </location>
    <ligand>
        <name>ATP</name>
        <dbReference type="ChEBI" id="CHEBI:30616"/>
    </ligand>
</feature>
<dbReference type="GO" id="GO:0008976">
    <property type="term" value="F:polyphosphate kinase activity"/>
    <property type="evidence" value="ECO:0007669"/>
    <property type="project" value="UniProtKB-UniRule"/>
</dbReference>
<dbReference type="SUPFAM" id="SSF143724">
    <property type="entry name" value="PHP14-like"/>
    <property type="match status" value="1"/>
</dbReference>
<comment type="catalytic activity">
    <reaction evidence="7 8">
        <text>[phosphate](n) + ATP = [phosphate](n+1) + ADP</text>
        <dbReference type="Rhea" id="RHEA:19573"/>
        <dbReference type="Rhea" id="RHEA-COMP:9859"/>
        <dbReference type="Rhea" id="RHEA-COMP:14280"/>
        <dbReference type="ChEBI" id="CHEBI:16838"/>
        <dbReference type="ChEBI" id="CHEBI:30616"/>
        <dbReference type="ChEBI" id="CHEBI:456216"/>
        <dbReference type="EC" id="2.7.4.1"/>
    </reaction>
</comment>
<dbReference type="InterPro" id="IPR036832">
    <property type="entry name" value="PPK_N_dom_sf"/>
</dbReference>
<dbReference type="GO" id="GO:0046872">
    <property type="term" value="F:metal ion binding"/>
    <property type="evidence" value="ECO:0007669"/>
    <property type="project" value="UniProtKB-KW"/>
</dbReference>
<dbReference type="EMBL" id="FNZR01000001">
    <property type="protein sequence ID" value="SEK21545.1"/>
    <property type="molecule type" value="Genomic_DNA"/>
</dbReference>
<dbReference type="NCBIfam" id="TIGR03705">
    <property type="entry name" value="poly_P_kin"/>
    <property type="match status" value="1"/>
</dbReference>
<keyword evidence="4 7" id="KW-0418">Kinase</keyword>
<dbReference type="Pfam" id="PF13089">
    <property type="entry name" value="PP_kinase_N"/>
    <property type="match status" value="1"/>
</dbReference>
<protein>
    <recommendedName>
        <fullName evidence="7 8">Polyphosphate kinase</fullName>
        <ecNumber evidence="7 8">2.7.4.1</ecNumber>
    </recommendedName>
    <alternativeName>
        <fullName evidence="7">ATP-polyphosphate phosphotransferase</fullName>
    </alternativeName>
    <alternativeName>
        <fullName evidence="7">Polyphosphoric acid kinase</fullName>
    </alternativeName>
</protein>
<evidence type="ECO:0000256" key="3">
    <source>
        <dbReference type="ARBA" id="ARBA00022741"/>
    </source>
</evidence>
<keyword evidence="11" id="KW-1185">Reference proteome</keyword>
<comment type="cofactor">
    <cofactor evidence="7">
        <name>Mg(2+)</name>
        <dbReference type="ChEBI" id="CHEBI:18420"/>
    </cofactor>
</comment>
<evidence type="ECO:0000313" key="10">
    <source>
        <dbReference type="EMBL" id="SEK21545.1"/>
    </source>
</evidence>
<dbReference type="GO" id="GO:0005524">
    <property type="term" value="F:ATP binding"/>
    <property type="evidence" value="ECO:0007669"/>
    <property type="project" value="UniProtKB-KW"/>
</dbReference>
<dbReference type="Proteomes" id="UP000198916">
    <property type="component" value="Unassembled WGS sequence"/>
</dbReference>
<evidence type="ECO:0000256" key="7">
    <source>
        <dbReference type="HAMAP-Rule" id="MF_00347"/>
    </source>
</evidence>
<dbReference type="HAMAP" id="MF_00347">
    <property type="entry name" value="Polyphosphate_kinase"/>
    <property type="match status" value="1"/>
</dbReference>
<dbReference type="PANTHER" id="PTHR30218">
    <property type="entry name" value="POLYPHOSPHATE KINASE"/>
    <property type="match status" value="1"/>
</dbReference>
<dbReference type="Pfam" id="PF02503">
    <property type="entry name" value="PP_kinase"/>
    <property type="match status" value="1"/>
</dbReference>
<proteinExistence type="inferred from homology"/>
<comment type="function">
    <text evidence="7 8">Catalyzes the reversible transfer of the terminal phosphate of ATP to form a long-chain polyphosphate (polyP).</text>
</comment>
<dbReference type="Gene3D" id="3.30.870.10">
    <property type="entry name" value="Endonuclease Chain A"/>
    <property type="match status" value="2"/>
</dbReference>
<accession>A0A1H7FE70</accession>
<dbReference type="OrthoDB" id="9761456at2"/>
<keyword evidence="5 7" id="KW-0067">ATP-binding</keyword>
<evidence type="ECO:0000256" key="2">
    <source>
        <dbReference type="ARBA" id="ARBA00022679"/>
    </source>
</evidence>
<dbReference type="GO" id="GO:0006799">
    <property type="term" value="P:polyphosphate biosynthetic process"/>
    <property type="evidence" value="ECO:0007669"/>
    <property type="project" value="UniProtKB-UniRule"/>
</dbReference>
<name>A0A1H7FE70_9SPHI</name>
<dbReference type="InterPro" id="IPR041108">
    <property type="entry name" value="PP_kinase_C_1"/>
</dbReference>
<dbReference type="InterPro" id="IPR001736">
    <property type="entry name" value="PLipase_D/transphosphatidylase"/>
</dbReference>